<organism evidence="1 2">
    <name type="scientific">Ilyodon furcidens</name>
    <name type="common">goldbreast splitfin</name>
    <dbReference type="NCBI Taxonomy" id="33524"/>
    <lineage>
        <taxon>Eukaryota</taxon>
        <taxon>Metazoa</taxon>
        <taxon>Chordata</taxon>
        <taxon>Craniata</taxon>
        <taxon>Vertebrata</taxon>
        <taxon>Euteleostomi</taxon>
        <taxon>Actinopterygii</taxon>
        <taxon>Neopterygii</taxon>
        <taxon>Teleostei</taxon>
        <taxon>Neoteleostei</taxon>
        <taxon>Acanthomorphata</taxon>
        <taxon>Ovalentaria</taxon>
        <taxon>Atherinomorphae</taxon>
        <taxon>Cyprinodontiformes</taxon>
        <taxon>Goodeidae</taxon>
        <taxon>Ilyodon</taxon>
    </lineage>
</organism>
<evidence type="ECO:0000313" key="1">
    <source>
        <dbReference type="EMBL" id="MEQ2254016.1"/>
    </source>
</evidence>
<name>A0ABV0VC32_9TELE</name>
<proteinExistence type="predicted"/>
<evidence type="ECO:0008006" key="3">
    <source>
        <dbReference type="Google" id="ProtNLM"/>
    </source>
</evidence>
<accession>A0ABV0VC32</accession>
<dbReference type="EMBL" id="JAHRIQ010102439">
    <property type="protein sequence ID" value="MEQ2254016.1"/>
    <property type="molecule type" value="Genomic_DNA"/>
</dbReference>
<evidence type="ECO:0000313" key="2">
    <source>
        <dbReference type="Proteomes" id="UP001482620"/>
    </source>
</evidence>
<protein>
    <recommendedName>
        <fullName evidence="3">MHC class I antigen</fullName>
    </recommendedName>
</protein>
<gene>
    <name evidence="1" type="ORF">ILYODFUR_038581</name>
</gene>
<comment type="caution">
    <text evidence="1">The sequence shown here is derived from an EMBL/GenBank/DDBJ whole genome shotgun (WGS) entry which is preliminary data.</text>
</comment>
<reference evidence="1 2" key="1">
    <citation type="submission" date="2021-06" db="EMBL/GenBank/DDBJ databases">
        <authorList>
            <person name="Palmer J.M."/>
        </authorList>
    </citation>
    <scope>NUCLEOTIDE SEQUENCE [LARGE SCALE GENOMIC DNA]</scope>
    <source>
        <strain evidence="2">if_2019</strain>
        <tissue evidence="1">Muscle</tissue>
    </source>
</reference>
<keyword evidence="2" id="KW-1185">Reference proteome</keyword>
<sequence>MSVCQQRDITALPLRPASHGVRVEEKGPLERGCFYTASGIMGSHVLLSDLQLGTVNEAVCGGPLDSRWRVGRFVLQMFDDPELQDAASQYWSEELLWTVMETGSELMSL</sequence>
<dbReference type="Proteomes" id="UP001482620">
    <property type="component" value="Unassembled WGS sequence"/>
</dbReference>